<evidence type="ECO:0000256" key="1">
    <source>
        <dbReference type="ARBA" id="ARBA00023125"/>
    </source>
</evidence>
<evidence type="ECO:0000259" key="2">
    <source>
        <dbReference type="SMART" id="SM00674"/>
    </source>
</evidence>
<protein>
    <recommendedName>
        <fullName evidence="2">HTH CENPB-type domain-containing protein</fullName>
    </recommendedName>
</protein>
<evidence type="ECO:0000313" key="3">
    <source>
        <dbReference type="EMBL" id="UMM24143.1"/>
    </source>
</evidence>
<name>A0AAE9EMU7_CAEBR</name>
<gene>
    <name evidence="3" type="ORF">L5515_004518</name>
</gene>
<dbReference type="Gene3D" id="1.10.10.60">
    <property type="entry name" value="Homeodomain-like"/>
    <property type="match status" value="1"/>
</dbReference>
<keyword evidence="4" id="KW-1185">Reference proteome</keyword>
<organism evidence="3 4">
    <name type="scientific">Caenorhabditis briggsae</name>
    <dbReference type="NCBI Taxonomy" id="6238"/>
    <lineage>
        <taxon>Eukaryota</taxon>
        <taxon>Metazoa</taxon>
        <taxon>Ecdysozoa</taxon>
        <taxon>Nematoda</taxon>
        <taxon>Chromadorea</taxon>
        <taxon>Rhabditida</taxon>
        <taxon>Rhabditina</taxon>
        <taxon>Rhabditomorpha</taxon>
        <taxon>Rhabditoidea</taxon>
        <taxon>Rhabditidae</taxon>
        <taxon>Peloderinae</taxon>
        <taxon>Caenorhabditis</taxon>
    </lineage>
</organism>
<evidence type="ECO:0000313" key="4">
    <source>
        <dbReference type="Proteomes" id="UP000829354"/>
    </source>
</evidence>
<sequence length="276" mass="32740">MTNIDWLSFFILIPRHVVSRQEKKLARVLCSLLDQTKEGELTIEETEEVRDEECGDWEAEEFEPYDDFVLPAHDCLRFGDKAVSREDAQAAIDYYRNTTKGSRPLSSMVSRFRWITDAKHMEKLRAFEKEKNEFKENRTNLLRLLSKRLYEIVKEKLETGFSLHDLDLQRFALYINNKETKIQGFKASHSWITSWKSSHSRCKNNSEFFLSSHNVHLSSSGKYFNYETLMEYLIPDEHSSQCNDLWQMKGLYPLWNKHGYAMKALVQKFQKPRQEE</sequence>
<dbReference type="EMBL" id="CP092622">
    <property type="protein sequence ID" value="UMM24143.1"/>
    <property type="molecule type" value="Genomic_DNA"/>
</dbReference>
<dbReference type="Pfam" id="PF03221">
    <property type="entry name" value="HTH_Tnp_Tc5"/>
    <property type="match status" value="1"/>
</dbReference>
<reference evidence="3 4" key="1">
    <citation type="submission" date="2022-04" db="EMBL/GenBank/DDBJ databases">
        <title>Chromosome-level reference genomes for two strains of Caenorhabditis briggsae: an improved platform for comparative genomics.</title>
        <authorList>
            <person name="Stevens L."/>
            <person name="Andersen E."/>
        </authorList>
    </citation>
    <scope>NUCLEOTIDE SEQUENCE [LARGE SCALE GENOMIC DNA]</scope>
    <source>
        <strain evidence="3">VX34</strain>
        <tissue evidence="3">Whole-organism</tissue>
    </source>
</reference>
<feature type="domain" description="HTH CENPB-type" evidence="2">
    <location>
        <begin position="139"/>
        <end position="205"/>
    </location>
</feature>
<dbReference type="SMART" id="SM00674">
    <property type="entry name" value="CENPB"/>
    <property type="match status" value="1"/>
</dbReference>
<dbReference type="AlphaFoldDB" id="A0AAE9EMU7"/>
<accession>A0AAE9EMU7</accession>
<keyword evidence="1" id="KW-0238">DNA-binding</keyword>
<dbReference type="InterPro" id="IPR006600">
    <property type="entry name" value="HTH_CenpB_DNA-bd_dom"/>
</dbReference>
<dbReference type="GO" id="GO:0003677">
    <property type="term" value="F:DNA binding"/>
    <property type="evidence" value="ECO:0007669"/>
    <property type="project" value="UniProtKB-KW"/>
</dbReference>
<proteinExistence type="predicted"/>
<dbReference type="Proteomes" id="UP000829354">
    <property type="component" value="Chromosome III"/>
</dbReference>